<gene>
    <name evidence="5" type="ORF">PFLUV_G00038180</name>
</gene>
<evidence type="ECO:0000313" key="5">
    <source>
        <dbReference type="EMBL" id="KAF1391082.1"/>
    </source>
</evidence>
<dbReference type="PANTHER" id="PTHR15715:SF22">
    <property type="entry name" value="SARCOLEMMAL MEMBRANE-ASSOCIATED PROTEIN"/>
    <property type="match status" value="1"/>
</dbReference>
<dbReference type="InterPro" id="IPR008984">
    <property type="entry name" value="SMAD_FHA_dom_sf"/>
</dbReference>
<evidence type="ECO:0000256" key="2">
    <source>
        <dbReference type="SAM" id="MobiDB-lite"/>
    </source>
</evidence>
<feature type="compositionally biased region" description="Acidic residues" evidence="2">
    <location>
        <begin position="421"/>
        <end position="440"/>
    </location>
</feature>
<keyword evidence="3" id="KW-0812">Transmembrane</keyword>
<feature type="coiled-coil region" evidence="1">
    <location>
        <begin position="722"/>
        <end position="777"/>
    </location>
</feature>
<evidence type="ECO:0000313" key="6">
    <source>
        <dbReference type="Proteomes" id="UP000465112"/>
    </source>
</evidence>
<dbReference type="Gene3D" id="2.60.200.20">
    <property type="match status" value="1"/>
</dbReference>
<evidence type="ECO:0000256" key="3">
    <source>
        <dbReference type="SAM" id="Phobius"/>
    </source>
</evidence>
<feature type="region of interest" description="Disordered" evidence="2">
    <location>
        <begin position="405"/>
        <end position="440"/>
    </location>
</feature>
<dbReference type="SUPFAM" id="SSF49879">
    <property type="entry name" value="SMAD/FHA domain"/>
    <property type="match status" value="1"/>
</dbReference>
<dbReference type="PANTHER" id="PTHR15715">
    <property type="entry name" value="CENTROSOMAL PROTEIN OF 170 KDA"/>
    <property type="match status" value="1"/>
</dbReference>
<keyword evidence="1" id="KW-0175">Coiled coil</keyword>
<dbReference type="CDD" id="cd21911">
    <property type="entry name" value="CC1_SLMAP"/>
    <property type="match status" value="1"/>
</dbReference>
<dbReference type="InterPro" id="IPR051176">
    <property type="entry name" value="Cent_Immune-Sig_Mod"/>
</dbReference>
<evidence type="ECO:0000256" key="1">
    <source>
        <dbReference type="SAM" id="Coils"/>
    </source>
</evidence>
<dbReference type="EMBL" id="VHII01000004">
    <property type="protein sequence ID" value="KAF1391082.1"/>
    <property type="molecule type" value="Genomic_DNA"/>
</dbReference>
<keyword evidence="6" id="KW-1185">Reference proteome</keyword>
<name>A0A6A5FND6_PERFL</name>
<feature type="coiled-coil region" evidence="1">
    <location>
        <begin position="134"/>
        <end position="161"/>
    </location>
</feature>
<keyword evidence="3" id="KW-1133">Transmembrane helix</keyword>
<dbReference type="Gene3D" id="6.10.250.1080">
    <property type="match status" value="1"/>
</dbReference>
<comment type="caution">
    <text evidence="5">The sequence shown here is derived from an EMBL/GenBank/DDBJ whole genome shotgun (WGS) entry which is preliminary data.</text>
</comment>
<dbReference type="Pfam" id="PF00498">
    <property type="entry name" value="FHA"/>
    <property type="match status" value="1"/>
</dbReference>
<feature type="domain" description="FHA" evidence="4">
    <location>
        <begin position="29"/>
        <end position="47"/>
    </location>
</feature>
<accession>A0A6A5FND6</accession>
<feature type="region of interest" description="Disordered" evidence="2">
    <location>
        <begin position="476"/>
        <end position="526"/>
    </location>
</feature>
<dbReference type="Proteomes" id="UP000465112">
    <property type="component" value="Chromosome 4"/>
</dbReference>
<organism evidence="5 6">
    <name type="scientific">Perca fluviatilis</name>
    <name type="common">European perch</name>
    <dbReference type="NCBI Taxonomy" id="8168"/>
    <lineage>
        <taxon>Eukaryota</taxon>
        <taxon>Metazoa</taxon>
        <taxon>Chordata</taxon>
        <taxon>Craniata</taxon>
        <taxon>Vertebrata</taxon>
        <taxon>Euteleostomi</taxon>
        <taxon>Actinopterygii</taxon>
        <taxon>Neopterygii</taxon>
        <taxon>Teleostei</taxon>
        <taxon>Neoteleostei</taxon>
        <taxon>Acanthomorphata</taxon>
        <taxon>Eupercaria</taxon>
        <taxon>Perciformes</taxon>
        <taxon>Percoidei</taxon>
        <taxon>Percidae</taxon>
        <taxon>Percinae</taxon>
        <taxon>Perca</taxon>
    </lineage>
</organism>
<dbReference type="PROSITE" id="PS50006">
    <property type="entry name" value="FHA_DOMAIN"/>
    <property type="match status" value="1"/>
</dbReference>
<feature type="transmembrane region" description="Helical" evidence="3">
    <location>
        <begin position="850"/>
        <end position="870"/>
    </location>
</feature>
<evidence type="ECO:0000259" key="4">
    <source>
        <dbReference type="PROSITE" id="PS50006"/>
    </source>
</evidence>
<dbReference type="InterPro" id="IPR000253">
    <property type="entry name" value="FHA_dom"/>
</dbReference>
<proteinExistence type="predicted"/>
<feature type="coiled-coil region" evidence="1">
    <location>
        <begin position="670"/>
        <end position="697"/>
    </location>
</feature>
<feature type="compositionally biased region" description="Basic and acidic residues" evidence="2">
    <location>
        <begin position="486"/>
        <end position="499"/>
    </location>
</feature>
<dbReference type="GO" id="GO:1900825">
    <property type="term" value="P:regulation of membrane depolarization during cardiac muscle cell action potential"/>
    <property type="evidence" value="ECO:0007669"/>
    <property type="project" value="TreeGrafter"/>
</dbReference>
<dbReference type="GO" id="GO:0072659">
    <property type="term" value="P:protein localization to plasma membrane"/>
    <property type="evidence" value="ECO:0007669"/>
    <property type="project" value="TreeGrafter"/>
</dbReference>
<dbReference type="SUPFAM" id="SSF57997">
    <property type="entry name" value="Tropomyosin"/>
    <property type="match status" value="1"/>
</dbReference>
<reference evidence="5 6" key="1">
    <citation type="submission" date="2019-06" db="EMBL/GenBank/DDBJ databases">
        <title>A chromosome-scale genome assembly of the European perch, Perca fluviatilis.</title>
        <authorList>
            <person name="Roques C."/>
            <person name="Zahm M."/>
            <person name="Cabau C."/>
            <person name="Klopp C."/>
            <person name="Bouchez O."/>
            <person name="Donnadieu C."/>
            <person name="Kuhl H."/>
            <person name="Gislard M."/>
            <person name="Guendouz S."/>
            <person name="Journot L."/>
            <person name="Haffray P."/>
            <person name="Bestin A."/>
            <person name="Morvezen R."/>
            <person name="Feron R."/>
            <person name="Wen M."/>
            <person name="Jouanno E."/>
            <person name="Herpin A."/>
            <person name="Schartl M."/>
            <person name="Postlethwait J."/>
            <person name="Schaerlinger B."/>
            <person name="Chardard D."/>
            <person name="Lecocq T."/>
            <person name="Poncet C."/>
            <person name="Jaffrelo L."/>
            <person name="Lampietro C."/>
            <person name="Guiguen Y."/>
        </authorList>
    </citation>
    <scope>NUCLEOTIDE SEQUENCE [LARGE SCALE GENOMIC DNA]</scope>
    <source>
        <tissue evidence="5">Blood</tissue>
    </source>
</reference>
<feature type="compositionally biased region" description="Acidic residues" evidence="2">
    <location>
        <begin position="514"/>
        <end position="525"/>
    </location>
</feature>
<dbReference type="AlphaFoldDB" id="A0A6A5FND6"/>
<feature type="coiled-coil region" evidence="1">
    <location>
        <begin position="227"/>
        <end position="335"/>
    </location>
</feature>
<sequence length="874" mass="99708">MLLHVGDSPALYAFPRVTPIFSGRLLFLFYLQDTKSSNGTFINSQRLSRGSEESPPCEVLSGDIIQFGVDVTENTRKVTHGCIVSTIKLFLPDGMEARRRSDVIQAPLPLPVDKVAANTPSMYSQELFQLSQYLQEALHREQMLEQKLATLQRLLANTQEASESSWQALIDEDRLLSRLEVMGSQLQAYSKSQTEEGIRKELLALQEDKHNYETTAKESLRRVLQEKIEVVRKLSEVERSLSNTEDECTHLKEMSERGQEELRELANKYNAAVNEIKELTDKIKAAEGRQEELTQRGATEKRELELRIEEMEEKEQVLQARIEALQADNDFTNERLAALQQPVSGSEHVFDPSWGLSWDFLSVNLSLLLLLLLFTVRLEQLQEKSIKENNSLDVADVDLVSHGPVEEPVEDKQSLQKPESQEEDEDEEDTDTDDGAFGQDEDVDAVKQLKETVSSSIHRLANFDEVMDAHLQNNQTAEDDILASPDRLKGNPMDAKESDMSDTLSPSKDRSSDDTSDGNMDDQELNEPQNRVALLKAELHRAGLEPEDTEQVIHHLHRELLDAQDLANTGKQRCLELQALLEEERRSNSRQTEESTKQIQFLQTQLGKLQSDMEALREQRESTICTTREELYCAQEEILVLRHAMEAATAEREREIAALQADLGSVRSDLEHWRDTAAKYEGEISRLQEAFAQQQHQQSSTSQLQAECVTLQQRCVCLQQDCDGLRGERKALTDKLHRLETELSSTREQSLVLSSSLESLEKREEVLQDKLGSLENQHLQDASKLKSQLDQSQAHTHTLQREYEETQSQLLDLRQHYERTEKEKLKIHEELEQCRSSLKLLQDKTSSPSILQPVQAIFIGLVLALLYWCFGQLW</sequence>
<keyword evidence="3" id="KW-0472">Membrane</keyword>
<protein>
    <recommendedName>
        <fullName evidence="4">FHA domain-containing protein</fullName>
    </recommendedName>
</protein>